<reference evidence="3" key="1">
    <citation type="submission" date="2019-10" db="EMBL/GenBank/DDBJ databases">
        <authorList>
            <person name="Zhang R."/>
            <person name="Pan Y."/>
            <person name="Wang J."/>
            <person name="Ma R."/>
            <person name="Yu S."/>
        </authorList>
    </citation>
    <scope>NUCLEOTIDE SEQUENCE</scope>
    <source>
        <strain evidence="3">LA-IB0</strain>
        <tissue evidence="3">Leaf</tissue>
    </source>
</reference>
<proteinExistence type="inferred from homology"/>
<accession>A0AAV6X8G2</accession>
<feature type="compositionally biased region" description="Basic and acidic residues" evidence="2">
    <location>
        <begin position="363"/>
        <end position="376"/>
    </location>
</feature>
<evidence type="ECO:0000313" key="4">
    <source>
        <dbReference type="Proteomes" id="UP000826271"/>
    </source>
</evidence>
<dbReference type="GO" id="GO:0016538">
    <property type="term" value="F:cyclin-dependent protein serine/threonine kinase regulator activity"/>
    <property type="evidence" value="ECO:0007669"/>
    <property type="project" value="InterPro"/>
</dbReference>
<dbReference type="GO" id="GO:0051301">
    <property type="term" value="P:cell division"/>
    <property type="evidence" value="ECO:0007669"/>
    <property type="project" value="UniProtKB-UniRule"/>
</dbReference>
<dbReference type="PANTHER" id="PTHR31801:SF1">
    <property type="entry name" value="SPHINGOMYELIN PHOSPHODIESTERASE"/>
    <property type="match status" value="1"/>
</dbReference>
<gene>
    <name evidence="3" type="ORF">BUALT_Bualt07G0053100</name>
</gene>
<comment type="similarity">
    <text evidence="1">Belongs to the CKS family.</text>
</comment>
<name>A0AAV6X8G2_9LAMI</name>
<feature type="region of interest" description="Disordered" evidence="2">
    <location>
        <begin position="350"/>
        <end position="376"/>
    </location>
</feature>
<dbReference type="Proteomes" id="UP000826271">
    <property type="component" value="Unassembled WGS sequence"/>
</dbReference>
<dbReference type="Gene3D" id="3.30.170.10">
    <property type="entry name" value="Cyclin-dependent kinase, regulatory subunit"/>
    <property type="match status" value="1"/>
</dbReference>
<feature type="region of interest" description="Disordered" evidence="2">
    <location>
        <begin position="161"/>
        <end position="181"/>
    </location>
</feature>
<dbReference type="PRINTS" id="PR00296">
    <property type="entry name" value="CYCLINKINASE"/>
</dbReference>
<dbReference type="Pfam" id="PF01111">
    <property type="entry name" value="CKS"/>
    <property type="match status" value="1"/>
</dbReference>
<protein>
    <recommendedName>
        <fullName evidence="1">Cyclin-dependent kinases regulatory subunit</fullName>
    </recommendedName>
</protein>
<comment type="function">
    <text evidence="1">Binds to the catalytic subunit of the cyclin dependent kinases and is essential for their biological function.</text>
</comment>
<dbReference type="PANTHER" id="PTHR31801">
    <property type="entry name" value="ALTERED INHERITANCE OF MITOCHONDRIA PROTEIN 24, MITOCHONDRIAL"/>
    <property type="match status" value="1"/>
</dbReference>
<feature type="compositionally biased region" description="Basic and acidic residues" evidence="2">
    <location>
        <begin position="165"/>
        <end position="181"/>
    </location>
</feature>
<organism evidence="3 4">
    <name type="scientific">Buddleja alternifolia</name>
    <dbReference type="NCBI Taxonomy" id="168488"/>
    <lineage>
        <taxon>Eukaryota</taxon>
        <taxon>Viridiplantae</taxon>
        <taxon>Streptophyta</taxon>
        <taxon>Embryophyta</taxon>
        <taxon>Tracheophyta</taxon>
        <taxon>Spermatophyta</taxon>
        <taxon>Magnoliopsida</taxon>
        <taxon>eudicotyledons</taxon>
        <taxon>Gunneridae</taxon>
        <taxon>Pentapetalae</taxon>
        <taxon>asterids</taxon>
        <taxon>lamiids</taxon>
        <taxon>Lamiales</taxon>
        <taxon>Scrophulariaceae</taxon>
        <taxon>Buddlejeae</taxon>
        <taxon>Buddleja</taxon>
    </lineage>
</organism>
<evidence type="ECO:0000256" key="1">
    <source>
        <dbReference type="RuleBase" id="RU311113"/>
    </source>
</evidence>
<dbReference type="InterPro" id="IPR000789">
    <property type="entry name" value="Cyclin-dep_kinase_reg-sub"/>
</dbReference>
<dbReference type="InterPro" id="IPR036858">
    <property type="entry name" value="Cyclin-dep_kinase_reg-sub_sf"/>
</dbReference>
<sequence>MIMFARDAELSKMGQIQYSEKYFDDIYEYRHVVLPAEVAKMLPKNRLLSEVSYPYMYRHNAMISEVLATLKEPNGSDSGATAKHIEGPLYRFILRTFLFCPVETSIKHASQAFSVWINYMELWSISFEEFADLNEPLGLPTENESSSPGYSSSWQGPVYGDEEANDSKVTDEVESSHSRKSNDQLSQVQWNSTIQLRLDLCETLVGKFGRICKNFDKLLWLCDMLKIVKWGLKLEDIQRPLRKWDKETKGYLLAKEHINLVEECSDKLLVGTPMTELTTMKYDGLRSMQQHDLDMTHTATRLNRLGMTVGDSFLVKLTQEETRLKAQGVHTVNLVGQGANKILKPYSKKFKKKGPAKVQQATKGDKKDNKEYNYHF</sequence>
<evidence type="ECO:0000256" key="2">
    <source>
        <dbReference type="SAM" id="MobiDB-lite"/>
    </source>
</evidence>
<dbReference type="SUPFAM" id="SSF55637">
    <property type="entry name" value="Cell cycle regulatory proteins"/>
    <property type="match status" value="1"/>
</dbReference>
<evidence type="ECO:0000313" key="3">
    <source>
        <dbReference type="EMBL" id="KAG8379101.1"/>
    </source>
</evidence>
<comment type="caution">
    <text evidence="3">The sequence shown here is derived from an EMBL/GenBank/DDBJ whole genome shotgun (WGS) entry which is preliminary data.</text>
</comment>
<dbReference type="SMART" id="SM01084">
    <property type="entry name" value="CKS"/>
    <property type="match status" value="1"/>
</dbReference>
<keyword evidence="4" id="KW-1185">Reference proteome</keyword>
<keyword evidence="1" id="KW-0131">Cell cycle</keyword>
<dbReference type="AlphaFoldDB" id="A0AAV6X8G2"/>
<dbReference type="EMBL" id="WHWC01000007">
    <property type="protein sequence ID" value="KAG8379101.1"/>
    <property type="molecule type" value="Genomic_DNA"/>
</dbReference>
<keyword evidence="1" id="KW-0132">Cell division</keyword>